<keyword evidence="2" id="KW-1185">Reference proteome</keyword>
<evidence type="ECO:0000313" key="2">
    <source>
        <dbReference type="Proteomes" id="UP000692954"/>
    </source>
</evidence>
<name>A0A8S1NPE6_9CILI</name>
<proteinExistence type="predicted"/>
<dbReference type="Proteomes" id="UP000692954">
    <property type="component" value="Unassembled WGS sequence"/>
</dbReference>
<reference evidence="1" key="1">
    <citation type="submission" date="2021-01" db="EMBL/GenBank/DDBJ databases">
        <authorList>
            <consortium name="Genoscope - CEA"/>
            <person name="William W."/>
        </authorList>
    </citation>
    <scope>NUCLEOTIDE SEQUENCE</scope>
</reference>
<protein>
    <submittedName>
        <fullName evidence="1">Uncharacterized protein</fullName>
    </submittedName>
</protein>
<evidence type="ECO:0000313" key="1">
    <source>
        <dbReference type="EMBL" id="CAD8093219.1"/>
    </source>
</evidence>
<dbReference type="EMBL" id="CAJJDN010000060">
    <property type="protein sequence ID" value="CAD8093219.1"/>
    <property type="molecule type" value="Genomic_DNA"/>
</dbReference>
<gene>
    <name evidence="1" type="ORF">PSON_ATCC_30995.1.T0600155</name>
</gene>
<accession>A0A8S1NPE6</accession>
<dbReference type="AlphaFoldDB" id="A0A8S1NPE6"/>
<sequence length="106" mass="12922">MIKINASSQSIERRMLAAIYIQLESFKKLYLARFLMNSQLSQKIQNQQQNIQKFNHFQSHIKNNIKLCIQIFFKNFNDQFYIQFNLQKKPKTNIKKFSQSIWQRFI</sequence>
<comment type="caution">
    <text evidence="1">The sequence shown here is derived from an EMBL/GenBank/DDBJ whole genome shotgun (WGS) entry which is preliminary data.</text>
</comment>
<organism evidence="1 2">
    <name type="scientific">Paramecium sonneborni</name>
    <dbReference type="NCBI Taxonomy" id="65129"/>
    <lineage>
        <taxon>Eukaryota</taxon>
        <taxon>Sar</taxon>
        <taxon>Alveolata</taxon>
        <taxon>Ciliophora</taxon>
        <taxon>Intramacronucleata</taxon>
        <taxon>Oligohymenophorea</taxon>
        <taxon>Peniculida</taxon>
        <taxon>Parameciidae</taxon>
        <taxon>Paramecium</taxon>
    </lineage>
</organism>